<dbReference type="GO" id="GO:0005886">
    <property type="term" value="C:plasma membrane"/>
    <property type="evidence" value="ECO:0007669"/>
    <property type="project" value="UniProtKB-SubCell"/>
</dbReference>
<dbReference type="PRINTS" id="PR00377">
    <property type="entry name" value="IMPHPHTASES"/>
</dbReference>
<gene>
    <name evidence="9" type="primary">cysQ</name>
    <name evidence="11" type="ORF">SAMN05428983_0110</name>
</gene>
<dbReference type="InterPro" id="IPR020550">
    <property type="entry name" value="Inositol_monophosphatase_CS"/>
</dbReference>
<protein>
    <recommendedName>
        <fullName evidence="9">3'(2'),5'-bisphosphate nucleotidase CysQ</fullName>
        <ecNumber evidence="9">3.1.3.7</ecNumber>
    </recommendedName>
    <alternativeName>
        <fullName evidence="9">3'(2'),5-bisphosphonucleoside 3'(2')-phosphohydrolase</fullName>
    </alternativeName>
    <alternativeName>
        <fullName evidence="9">3'-phosphoadenosine 5'-phosphate phosphatase</fullName>
        <shortName evidence="9">PAP phosphatase</shortName>
    </alternativeName>
</protein>
<dbReference type="GO" id="GO:0046854">
    <property type="term" value="P:phosphatidylinositol phosphate biosynthetic process"/>
    <property type="evidence" value="ECO:0007669"/>
    <property type="project" value="InterPro"/>
</dbReference>
<comment type="catalytic activity">
    <reaction evidence="1 9">
        <text>adenosine 3',5'-bisphosphate + H2O = AMP + phosphate</text>
        <dbReference type="Rhea" id="RHEA:10040"/>
        <dbReference type="ChEBI" id="CHEBI:15377"/>
        <dbReference type="ChEBI" id="CHEBI:43474"/>
        <dbReference type="ChEBI" id="CHEBI:58343"/>
        <dbReference type="ChEBI" id="CHEBI:456215"/>
        <dbReference type="EC" id="3.1.3.7"/>
    </reaction>
</comment>
<dbReference type="GO" id="GO:0000103">
    <property type="term" value="P:sulfate assimilation"/>
    <property type="evidence" value="ECO:0007669"/>
    <property type="project" value="TreeGrafter"/>
</dbReference>
<evidence type="ECO:0000256" key="4">
    <source>
        <dbReference type="ARBA" id="ARBA00022519"/>
    </source>
</evidence>
<keyword evidence="8 9" id="KW-0472">Membrane</keyword>
<dbReference type="InterPro" id="IPR006240">
    <property type="entry name" value="CysQ"/>
</dbReference>
<dbReference type="CDD" id="cd01638">
    <property type="entry name" value="CysQ"/>
    <property type="match status" value="1"/>
</dbReference>
<feature type="binding site" evidence="10">
    <location>
        <position position="80"/>
    </location>
    <ligand>
        <name>Mg(2+)</name>
        <dbReference type="ChEBI" id="CHEBI:18420"/>
        <label>1</label>
        <note>catalytic</note>
    </ligand>
</feature>
<feature type="binding site" evidence="9">
    <location>
        <position position="102"/>
    </location>
    <ligand>
        <name>Mg(2+)</name>
        <dbReference type="ChEBI" id="CHEBI:18420"/>
        <label>2</label>
    </ligand>
</feature>
<feature type="binding site" evidence="9">
    <location>
        <position position="101"/>
    </location>
    <ligand>
        <name>Mg(2+)</name>
        <dbReference type="ChEBI" id="CHEBI:18420"/>
        <label>1</label>
    </ligand>
</feature>
<evidence type="ECO:0000313" key="11">
    <source>
        <dbReference type="EMBL" id="SDJ09266.1"/>
    </source>
</evidence>
<evidence type="ECO:0000256" key="9">
    <source>
        <dbReference type="HAMAP-Rule" id="MF_02095"/>
    </source>
</evidence>
<evidence type="ECO:0000256" key="1">
    <source>
        <dbReference type="ARBA" id="ARBA00001625"/>
    </source>
</evidence>
<feature type="binding site" evidence="9">
    <location>
        <position position="228"/>
    </location>
    <ligand>
        <name>Mg(2+)</name>
        <dbReference type="ChEBI" id="CHEBI:18420"/>
        <label>2</label>
    </ligand>
</feature>
<dbReference type="InterPro" id="IPR020583">
    <property type="entry name" value="Inositol_monoP_metal-BS"/>
</dbReference>
<dbReference type="InterPro" id="IPR000760">
    <property type="entry name" value="Inositol_monophosphatase-like"/>
</dbReference>
<dbReference type="GO" id="GO:0008441">
    <property type="term" value="F:3'(2'),5'-bisphosphate nucleotidase activity"/>
    <property type="evidence" value="ECO:0007669"/>
    <property type="project" value="UniProtKB-UniRule"/>
</dbReference>
<sequence>MAKPRYGMPPSPDGCGREMIDILTTAALDAGQAIMAVHRAGPHVSYKDDCSPVTEADQRAETIILAALAAHFPQIPVVAEEAVSNGILPETGAEFFLVDPLDGTKEFISGKDDFTVNIALIRNGVPVAGVVYAPCRGQAWTGKDNAAEKLAISGDGAILSRHPIRARRRGASPVALISRSHCTAKTEAFVAEHGLKDCISVGSSLKFCMLAEGAADIYPRFSRTMMWDTAAGDAVLRAAGGRTLDCDGQLLAYEVRGDGEDALANPDFIAEGAMAVVADPAG</sequence>
<evidence type="ECO:0000313" key="12">
    <source>
        <dbReference type="Proteomes" id="UP000198917"/>
    </source>
</evidence>
<dbReference type="Pfam" id="PF00459">
    <property type="entry name" value="Inositol_P"/>
    <property type="match status" value="1"/>
</dbReference>
<keyword evidence="5 9" id="KW-0479">Metal-binding</keyword>
<dbReference type="AlphaFoldDB" id="A0A7Z7BF36"/>
<dbReference type="GO" id="GO:0000287">
    <property type="term" value="F:magnesium ion binding"/>
    <property type="evidence" value="ECO:0007669"/>
    <property type="project" value="UniProtKB-UniRule"/>
</dbReference>
<dbReference type="PANTHER" id="PTHR43028">
    <property type="entry name" value="3'(2'),5'-BISPHOSPHATE NUCLEOTIDASE 1"/>
    <property type="match status" value="1"/>
</dbReference>
<feature type="binding site" evidence="10">
    <location>
        <position position="101"/>
    </location>
    <ligand>
        <name>Mg(2+)</name>
        <dbReference type="ChEBI" id="CHEBI:18420"/>
        <label>1</label>
        <note>catalytic</note>
    </ligand>
</feature>
<feature type="binding site" evidence="10">
    <location>
        <position position="99"/>
    </location>
    <ligand>
        <name>Mg(2+)</name>
        <dbReference type="ChEBI" id="CHEBI:18420"/>
        <label>1</label>
        <note>catalytic</note>
    </ligand>
</feature>
<dbReference type="GO" id="GO:0050427">
    <property type="term" value="P:3'-phosphoadenosine 5'-phosphosulfate metabolic process"/>
    <property type="evidence" value="ECO:0007669"/>
    <property type="project" value="TreeGrafter"/>
</dbReference>
<organism evidence="11 12">
    <name type="scientific">Agrobacterium fabrum</name>
    <dbReference type="NCBI Taxonomy" id="1176649"/>
    <lineage>
        <taxon>Bacteria</taxon>
        <taxon>Pseudomonadati</taxon>
        <taxon>Pseudomonadota</taxon>
        <taxon>Alphaproteobacteria</taxon>
        <taxon>Hyphomicrobiales</taxon>
        <taxon>Rhizobiaceae</taxon>
        <taxon>Rhizobium/Agrobacterium group</taxon>
        <taxon>Agrobacterium</taxon>
        <taxon>Agrobacterium tumefaciens complex</taxon>
    </lineage>
</organism>
<dbReference type="EMBL" id="FNEW01000001">
    <property type="protein sequence ID" value="SDJ09266.1"/>
    <property type="molecule type" value="Genomic_DNA"/>
</dbReference>
<feature type="binding site" evidence="9">
    <location>
        <position position="80"/>
    </location>
    <ligand>
        <name>substrate</name>
    </ligand>
</feature>
<keyword evidence="6 9" id="KW-0378">Hydrolase</keyword>
<comment type="similarity">
    <text evidence="2 9">Belongs to the inositol monophosphatase superfamily. CysQ family.</text>
</comment>
<evidence type="ECO:0000256" key="2">
    <source>
        <dbReference type="ARBA" id="ARBA00005289"/>
    </source>
</evidence>
<dbReference type="HAMAP" id="MF_02095">
    <property type="entry name" value="CysQ"/>
    <property type="match status" value="1"/>
</dbReference>
<evidence type="ECO:0000256" key="3">
    <source>
        <dbReference type="ARBA" id="ARBA00022475"/>
    </source>
</evidence>
<evidence type="ECO:0000256" key="7">
    <source>
        <dbReference type="ARBA" id="ARBA00022842"/>
    </source>
</evidence>
<keyword evidence="4 9" id="KW-0997">Cell inner membrane</keyword>
<feature type="binding site" evidence="9">
    <location>
        <position position="228"/>
    </location>
    <ligand>
        <name>substrate</name>
    </ligand>
</feature>
<evidence type="ECO:0000256" key="5">
    <source>
        <dbReference type="ARBA" id="ARBA00022723"/>
    </source>
</evidence>
<dbReference type="PANTHER" id="PTHR43028:SF5">
    <property type="entry name" value="3'(2'),5'-BISPHOSPHATE NUCLEOTIDASE 1"/>
    <property type="match status" value="1"/>
</dbReference>
<dbReference type="EC" id="3.1.3.7" evidence="9"/>
<evidence type="ECO:0000256" key="6">
    <source>
        <dbReference type="ARBA" id="ARBA00022801"/>
    </source>
</evidence>
<dbReference type="PROSITE" id="PS00629">
    <property type="entry name" value="IMP_1"/>
    <property type="match status" value="1"/>
</dbReference>
<keyword evidence="3 9" id="KW-1003">Cell membrane</keyword>
<dbReference type="InterPro" id="IPR050725">
    <property type="entry name" value="CysQ/Inositol_MonoPase"/>
</dbReference>
<feature type="binding site" evidence="9">
    <location>
        <begin position="101"/>
        <end position="104"/>
    </location>
    <ligand>
        <name>substrate</name>
    </ligand>
</feature>
<reference evidence="11 12" key="1">
    <citation type="submission" date="2016-10" db="EMBL/GenBank/DDBJ databases">
        <authorList>
            <person name="Varghese N."/>
            <person name="Submissions S."/>
        </authorList>
    </citation>
    <scope>NUCLEOTIDE SEQUENCE [LARGE SCALE GENOMIC DNA]</scope>
    <source>
        <strain evidence="11 12">PDC82</strain>
    </source>
</reference>
<name>A0A7Z7BF36_9HYPH</name>
<dbReference type="Proteomes" id="UP000198917">
    <property type="component" value="Unassembled WGS sequence"/>
</dbReference>
<evidence type="ECO:0000256" key="10">
    <source>
        <dbReference type="PIRSR" id="PIRSR600760-2"/>
    </source>
</evidence>
<feature type="binding site" evidence="9">
    <location>
        <position position="99"/>
    </location>
    <ligand>
        <name>Mg(2+)</name>
        <dbReference type="ChEBI" id="CHEBI:18420"/>
        <label>1</label>
    </ligand>
</feature>
<dbReference type="Gene3D" id="3.40.190.80">
    <property type="match status" value="1"/>
</dbReference>
<feature type="binding site" evidence="10">
    <location>
        <position position="102"/>
    </location>
    <ligand>
        <name>Mg(2+)</name>
        <dbReference type="ChEBI" id="CHEBI:18420"/>
        <label>1</label>
        <note>catalytic</note>
    </ligand>
</feature>
<feature type="binding site" evidence="9">
    <location>
        <position position="99"/>
    </location>
    <ligand>
        <name>Mg(2+)</name>
        <dbReference type="ChEBI" id="CHEBI:18420"/>
        <label>2</label>
    </ligand>
</feature>
<dbReference type="NCBIfam" id="TIGR01331">
    <property type="entry name" value="bisphos_cysQ"/>
    <property type="match status" value="1"/>
</dbReference>
<evidence type="ECO:0000256" key="8">
    <source>
        <dbReference type="ARBA" id="ARBA00023136"/>
    </source>
</evidence>
<comment type="caution">
    <text evidence="11">The sequence shown here is derived from an EMBL/GenBank/DDBJ whole genome shotgun (WGS) entry which is preliminary data.</text>
</comment>
<dbReference type="SUPFAM" id="SSF56655">
    <property type="entry name" value="Carbohydrate phosphatase"/>
    <property type="match status" value="1"/>
</dbReference>
<proteinExistence type="inferred from homology"/>
<comment type="cofactor">
    <cofactor evidence="9 10">
        <name>Mg(2+)</name>
        <dbReference type="ChEBI" id="CHEBI:18420"/>
    </cofactor>
</comment>
<dbReference type="PROSITE" id="PS00630">
    <property type="entry name" value="IMP_2"/>
    <property type="match status" value="1"/>
</dbReference>
<comment type="function">
    <text evidence="9">Converts adenosine-3',5'-bisphosphate (PAP) to AMP.</text>
</comment>
<keyword evidence="7 9" id="KW-0460">Magnesium</keyword>
<dbReference type="Gene3D" id="3.30.540.10">
    <property type="entry name" value="Fructose-1,6-Bisphosphatase, subunit A, domain 1"/>
    <property type="match status" value="1"/>
</dbReference>
<feature type="binding site" evidence="9">
    <location>
        <position position="80"/>
    </location>
    <ligand>
        <name>Mg(2+)</name>
        <dbReference type="ChEBI" id="CHEBI:18420"/>
        <label>1</label>
    </ligand>
</feature>
<feature type="binding site" evidence="10">
    <location>
        <position position="228"/>
    </location>
    <ligand>
        <name>Mg(2+)</name>
        <dbReference type="ChEBI" id="CHEBI:18420"/>
        <label>1</label>
        <note>catalytic</note>
    </ligand>
</feature>
<comment type="subcellular location">
    <subcellularLocation>
        <location evidence="9">Cell inner membrane</location>
        <topology evidence="9">Peripheral membrane protein</topology>
        <orientation evidence="9">Cytoplasmic side</orientation>
    </subcellularLocation>
</comment>
<accession>A0A7Z7BF36</accession>